<feature type="compositionally biased region" description="Pro residues" evidence="1">
    <location>
        <begin position="284"/>
        <end position="295"/>
    </location>
</feature>
<reference evidence="5" key="1">
    <citation type="journal article" date="2010" name="Nature">
        <title>The Amphimedon queenslandica genome and the evolution of animal complexity.</title>
        <authorList>
            <person name="Srivastava M."/>
            <person name="Simakov O."/>
            <person name="Chapman J."/>
            <person name="Fahey B."/>
            <person name="Gauthier M.E."/>
            <person name="Mitros T."/>
            <person name="Richards G.S."/>
            <person name="Conaco C."/>
            <person name="Dacre M."/>
            <person name="Hellsten U."/>
            <person name="Larroux C."/>
            <person name="Putnam N.H."/>
            <person name="Stanke M."/>
            <person name="Adamska M."/>
            <person name="Darling A."/>
            <person name="Degnan S.M."/>
            <person name="Oakley T.H."/>
            <person name="Plachetzki D.C."/>
            <person name="Zhai Y."/>
            <person name="Adamski M."/>
            <person name="Calcino A."/>
            <person name="Cummins S.F."/>
            <person name="Goodstein D.M."/>
            <person name="Harris C."/>
            <person name="Jackson D.J."/>
            <person name="Leys S.P."/>
            <person name="Shu S."/>
            <person name="Woodcroft B.J."/>
            <person name="Vervoort M."/>
            <person name="Kosik K.S."/>
            <person name="Manning G."/>
            <person name="Degnan B.M."/>
            <person name="Rokhsar D.S."/>
        </authorList>
    </citation>
    <scope>NUCLEOTIDE SEQUENCE [LARGE SCALE GENOMIC DNA]</scope>
</reference>
<organism evidence="4">
    <name type="scientific">Amphimedon queenslandica</name>
    <name type="common">Sponge</name>
    <dbReference type="NCBI Taxonomy" id="400682"/>
    <lineage>
        <taxon>Eukaryota</taxon>
        <taxon>Metazoa</taxon>
        <taxon>Porifera</taxon>
        <taxon>Demospongiae</taxon>
        <taxon>Heteroscleromorpha</taxon>
        <taxon>Haplosclerida</taxon>
        <taxon>Niphatidae</taxon>
        <taxon>Amphimedon</taxon>
    </lineage>
</organism>
<sequence length="474" mass="50455">MMAANGRSSLRCSLQLVLIVLIFLTAKSRSQYIGGVLGIGLNTTTNNTGNCTGLEEIVYNTTEVQSLLNQIFSFNGSPVLVNDFISCNSGILFFNITLDDYTIACQVEGTRNANGNLGEYSVLFIEISTTCISSSVISISSTSYSITYLTSTSPVGSSLTTSTAATVFPSSPAPSNSVSFFTLFRLPIIIAATIFGVSCLLLSTCAIILALIKRKMDGPSYQISGNRTQGKKWKDDNYVLEDYQSRNKTTTVAASSSSPAPPAPPPPPPGPISTPGASSSATLPTPPAPPPPPLPGDAGSRTLPADSSLSHIGNTAYKSLPLHEQSAPPPAPPLPPLPGLSDPVKEKKARPLPELSNKANLSNKAPPPLPPNVSKPVPKPPMPLPVDQVEDFYDEFSTRKREIEEIYDYGPQLDNSQDDLLATDYINVTKSGVVPQYTDIDYKDDGVNEYVEMASTGILSPPGKVTFGTNELYI</sequence>
<feature type="compositionally biased region" description="Polar residues" evidence="1">
    <location>
        <begin position="305"/>
        <end position="317"/>
    </location>
</feature>
<protein>
    <submittedName>
        <fullName evidence="4">Uncharacterized protein</fullName>
    </submittedName>
</protein>
<feature type="chain" id="PRO_5013072874" evidence="3">
    <location>
        <begin position="31"/>
        <end position="474"/>
    </location>
</feature>
<keyword evidence="3" id="KW-0732">Signal</keyword>
<feature type="compositionally biased region" description="Pro residues" evidence="1">
    <location>
        <begin position="327"/>
        <end position="338"/>
    </location>
</feature>
<gene>
    <name evidence="4" type="primary">105314048</name>
</gene>
<keyword evidence="2" id="KW-1133">Transmembrane helix</keyword>
<keyword evidence="2" id="KW-0812">Transmembrane</keyword>
<reference evidence="4" key="2">
    <citation type="submission" date="2017-05" db="UniProtKB">
        <authorList>
            <consortium name="EnsemblMetazoa"/>
        </authorList>
    </citation>
    <scope>IDENTIFICATION</scope>
</reference>
<dbReference type="AlphaFoldDB" id="A0A1X7U1D7"/>
<feature type="compositionally biased region" description="Low complexity" evidence="1">
    <location>
        <begin position="273"/>
        <end position="283"/>
    </location>
</feature>
<accession>A0A1X7U1D7</accession>
<feature type="compositionally biased region" description="Pro residues" evidence="1">
    <location>
        <begin position="365"/>
        <end position="384"/>
    </location>
</feature>
<evidence type="ECO:0000256" key="3">
    <source>
        <dbReference type="SAM" id="SignalP"/>
    </source>
</evidence>
<evidence type="ECO:0000313" key="4">
    <source>
        <dbReference type="EnsemblMetazoa" id="Aqu2.1.21548_001"/>
    </source>
</evidence>
<dbReference type="EnsemblMetazoa" id="XM_011407959.2">
    <property type="protein sequence ID" value="XP_011406261.2"/>
    <property type="gene ID" value="LOC105314048"/>
</dbReference>
<dbReference type="KEGG" id="aqu:105314048"/>
<feature type="signal peptide" evidence="3">
    <location>
        <begin position="1"/>
        <end position="30"/>
    </location>
</feature>
<proteinExistence type="predicted"/>
<feature type="transmembrane region" description="Helical" evidence="2">
    <location>
        <begin position="186"/>
        <end position="212"/>
    </location>
</feature>
<dbReference type="InParanoid" id="A0A1X7U1D7"/>
<feature type="compositionally biased region" description="Pro residues" evidence="1">
    <location>
        <begin position="259"/>
        <end position="272"/>
    </location>
</feature>
<evidence type="ECO:0000256" key="1">
    <source>
        <dbReference type="SAM" id="MobiDB-lite"/>
    </source>
</evidence>
<dbReference type="EnsemblMetazoa" id="Aqu2.1.21548_001">
    <property type="protein sequence ID" value="Aqu2.1.21548_001"/>
    <property type="gene ID" value="Aqu2.1.21548"/>
</dbReference>
<keyword evidence="5" id="KW-1185">Reference proteome</keyword>
<feature type="region of interest" description="Disordered" evidence="1">
    <location>
        <begin position="247"/>
        <end position="385"/>
    </location>
</feature>
<dbReference type="STRING" id="400682.A0A1X7U1D7"/>
<name>A0A1X7U1D7_AMPQE</name>
<dbReference type="Proteomes" id="UP000007879">
    <property type="component" value="Unassembled WGS sequence"/>
</dbReference>
<keyword evidence="2" id="KW-0472">Membrane</keyword>
<evidence type="ECO:0000313" key="5">
    <source>
        <dbReference type="Proteomes" id="UP000007879"/>
    </source>
</evidence>
<evidence type="ECO:0000256" key="2">
    <source>
        <dbReference type="SAM" id="Phobius"/>
    </source>
</evidence>